<dbReference type="InterPro" id="IPR001576">
    <property type="entry name" value="Phosphoglycerate_kinase"/>
</dbReference>
<evidence type="ECO:0000256" key="6">
    <source>
        <dbReference type="ARBA" id="ARBA00022679"/>
    </source>
</evidence>
<keyword evidence="10 11" id="KW-0324">Glycolysis</keyword>
<evidence type="ECO:0000256" key="7">
    <source>
        <dbReference type="ARBA" id="ARBA00022741"/>
    </source>
</evidence>
<comment type="pathway">
    <text evidence="2 11">Carbohydrate degradation; glycolysis; pyruvate from D-glyceraldehyde 3-phosphate: step 2/5.</text>
</comment>
<feature type="binding site" evidence="11">
    <location>
        <begin position="333"/>
        <end position="336"/>
    </location>
    <ligand>
        <name>ATP</name>
        <dbReference type="ChEBI" id="CHEBI:30616"/>
    </ligand>
</feature>
<proteinExistence type="inferred from homology"/>
<dbReference type="PANTHER" id="PTHR11406:SF23">
    <property type="entry name" value="PHOSPHOGLYCERATE KINASE 1, CHLOROPLASTIC-RELATED"/>
    <property type="match status" value="1"/>
</dbReference>
<protein>
    <recommendedName>
        <fullName evidence="5 11">Phosphoglycerate kinase</fullName>
        <ecNumber evidence="5 11">2.7.2.3</ecNumber>
    </recommendedName>
</protein>
<keyword evidence="11" id="KW-0963">Cytoplasm</keyword>
<feature type="binding site" evidence="11 13">
    <location>
        <position position="307"/>
    </location>
    <ligand>
        <name>ATP</name>
        <dbReference type="ChEBI" id="CHEBI:30616"/>
    </ligand>
</feature>
<evidence type="ECO:0000256" key="10">
    <source>
        <dbReference type="ARBA" id="ARBA00023152"/>
    </source>
</evidence>
<dbReference type="FunFam" id="3.40.50.1260:FF:000031">
    <property type="entry name" value="Phosphoglycerate kinase 1"/>
    <property type="match status" value="1"/>
</dbReference>
<comment type="caution">
    <text evidence="11">Lacks conserved residue(s) required for the propagation of feature annotation.</text>
</comment>
<dbReference type="GO" id="GO:0005829">
    <property type="term" value="C:cytosol"/>
    <property type="evidence" value="ECO:0007669"/>
    <property type="project" value="TreeGrafter"/>
</dbReference>
<keyword evidence="8 11" id="KW-0418">Kinase</keyword>
<comment type="caution">
    <text evidence="15">The sequence shown here is derived from an EMBL/GenBank/DDBJ whole genome shotgun (WGS) entry which is preliminary data.</text>
</comment>
<gene>
    <name evidence="11" type="primary">pgk</name>
    <name evidence="15" type="ORF">DBW98_03945</name>
</gene>
<feature type="binding site" evidence="12">
    <location>
        <position position="142"/>
    </location>
    <ligand>
        <name>(2R)-3-phosphoglycerate</name>
        <dbReference type="ChEBI" id="CHEBI:58272"/>
    </ligand>
</feature>
<comment type="catalytic activity">
    <reaction evidence="1 11 14">
        <text>(2R)-3-phosphoglycerate + ATP = (2R)-3-phospho-glyceroyl phosphate + ADP</text>
        <dbReference type="Rhea" id="RHEA:14801"/>
        <dbReference type="ChEBI" id="CHEBI:30616"/>
        <dbReference type="ChEBI" id="CHEBI:57604"/>
        <dbReference type="ChEBI" id="CHEBI:58272"/>
        <dbReference type="ChEBI" id="CHEBI:456216"/>
        <dbReference type="EC" id="2.7.2.3"/>
    </reaction>
</comment>
<dbReference type="PIRSF" id="PIRSF000724">
    <property type="entry name" value="Pgk"/>
    <property type="match status" value="1"/>
</dbReference>
<dbReference type="InterPro" id="IPR015824">
    <property type="entry name" value="Phosphoglycerate_kinase_N"/>
</dbReference>
<evidence type="ECO:0000313" key="15">
    <source>
        <dbReference type="EMBL" id="RCL37403.1"/>
    </source>
</evidence>
<comment type="subcellular location">
    <subcellularLocation>
        <location evidence="11">Cytoplasm</location>
    </subcellularLocation>
</comment>
<dbReference type="Proteomes" id="UP000253032">
    <property type="component" value="Unassembled WGS sequence"/>
</dbReference>
<dbReference type="EMBL" id="QOPC01000023">
    <property type="protein sequence ID" value="RCL37403.1"/>
    <property type="molecule type" value="Genomic_DNA"/>
</dbReference>
<dbReference type="PANTHER" id="PTHR11406">
    <property type="entry name" value="PHOSPHOGLYCERATE KINASE"/>
    <property type="match status" value="1"/>
</dbReference>
<comment type="subunit">
    <text evidence="4 11">Monomer.</text>
</comment>
<evidence type="ECO:0000313" key="16">
    <source>
        <dbReference type="Proteomes" id="UP000253032"/>
    </source>
</evidence>
<dbReference type="HAMAP" id="MF_00145">
    <property type="entry name" value="Phosphoglyc_kinase"/>
    <property type="match status" value="1"/>
</dbReference>
<organism evidence="15 16">
    <name type="scientific">SAR86 cluster bacterium</name>
    <dbReference type="NCBI Taxonomy" id="2030880"/>
    <lineage>
        <taxon>Bacteria</taxon>
        <taxon>Pseudomonadati</taxon>
        <taxon>Pseudomonadota</taxon>
        <taxon>Gammaproteobacteria</taxon>
        <taxon>SAR86 cluster</taxon>
    </lineage>
</organism>
<dbReference type="GO" id="GO:0006094">
    <property type="term" value="P:gluconeogenesis"/>
    <property type="evidence" value="ECO:0007669"/>
    <property type="project" value="TreeGrafter"/>
</dbReference>
<dbReference type="GO" id="GO:0043531">
    <property type="term" value="F:ADP binding"/>
    <property type="evidence" value="ECO:0007669"/>
    <property type="project" value="TreeGrafter"/>
</dbReference>
<keyword evidence="9 11" id="KW-0067">ATP-binding</keyword>
<dbReference type="Gene3D" id="3.40.50.1260">
    <property type="entry name" value="Phosphoglycerate kinase, N-terminal domain"/>
    <property type="match status" value="2"/>
</dbReference>
<dbReference type="AlphaFoldDB" id="A0A368BJC0"/>
<feature type="binding site" evidence="13">
    <location>
        <position position="256"/>
    </location>
    <ligand>
        <name>ATP</name>
        <dbReference type="ChEBI" id="CHEBI:30616"/>
    </ligand>
</feature>
<evidence type="ECO:0000256" key="2">
    <source>
        <dbReference type="ARBA" id="ARBA00004838"/>
    </source>
</evidence>
<feature type="binding site" evidence="12">
    <location>
        <position position="109"/>
    </location>
    <ligand>
        <name>(2R)-3-phosphoglycerate</name>
        <dbReference type="ChEBI" id="CHEBI:58272"/>
    </ligand>
</feature>
<feature type="binding site" evidence="12">
    <location>
        <position position="34"/>
    </location>
    <ligand>
        <name>(2R)-3-phosphoglycerate</name>
        <dbReference type="ChEBI" id="CHEBI:58272"/>
    </ligand>
</feature>
<dbReference type="SUPFAM" id="SSF53748">
    <property type="entry name" value="Phosphoglycerate kinase"/>
    <property type="match status" value="1"/>
</dbReference>
<dbReference type="UniPathway" id="UPA00109">
    <property type="reaction ID" value="UER00185"/>
</dbReference>
<keyword evidence="7 11" id="KW-0547">Nucleotide-binding</keyword>
<keyword evidence="6 11" id="KW-0808">Transferase</keyword>
<evidence type="ECO:0000256" key="12">
    <source>
        <dbReference type="PIRSR" id="PIRSR000724-1"/>
    </source>
</evidence>
<reference evidence="15 16" key="1">
    <citation type="journal article" date="2018" name="Microbiome">
        <title>Fine metagenomic profile of the Mediterranean stratified and mixed water columns revealed by assembly and recruitment.</title>
        <authorList>
            <person name="Haro-Moreno J.M."/>
            <person name="Lopez-Perez M."/>
            <person name="De La Torre J.R."/>
            <person name="Picazo A."/>
            <person name="Camacho A."/>
            <person name="Rodriguez-Valera F."/>
        </authorList>
    </citation>
    <scope>NUCLEOTIDE SEQUENCE [LARGE SCALE GENOMIC DNA]</scope>
    <source>
        <strain evidence="15">MED-G84</strain>
    </source>
</reference>
<evidence type="ECO:0000256" key="13">
    <source>
        <dbReference type="PIRSR" id="PIRSR000724-2"/>
    </source>
</evidence>
<evidence type="ECO:0000256" key="8">
    <source>
        <dbReference type="ARBA" id="ARBA00022777"/>
    </source>
</evidence>
<accession>A0A368BJC0</accession>
<evidence type="ECO:0000256" key="5">
    <source>
        <dbReference type="ARBA" id="ARBA00013061"/>
    </source>
</evidence>
<evidence type="ECO:0000256" key="4">
    <source>
        <dbReference type="ARBA" id="ARBA00011245"/>
    </source>
</evidence>
<feature type="binding site" evidence="11 12">
    <location>
        <begin position="19"/>
        <end position="21"/>
    </location>
    <ligand>
        <name>substrate</name>
    </ligand>
</feature>
<feature type="binding site" evidence="11 13">
    <location>
        <position position="193"/>
    </location>
    <ligand>
        <name>ATP</name>
        <dbReference type="ChEBI" id="CHEBI:30616"/>
    </ligand>
</feature>
<feature type="binding site" evidence="11">
    <location>
        <position position="109"/>
    </location>
    <ligand>
        <name>substrate</name>
    </ligand>
</feature>
<name>A0A368BJC0_9GAMM</name>
<dbReference type="PRINTS" id="PR00477">
    <property type="entry name" value="PHGLYCKINASE"/>
</dbReference>
<comment type="similarity">
    <text evidence="3 11 14">Belongs to the phosphoglycerate kinase family.</text>
</comment>
<dbReference type="GO" id="GO:0004618">
    <property type="term" value="F:phosphoglycerate kinase activity"/>
    <property type="evidence" value="ECO:0007669"/>
    <property type="project" value="UniProtKB-UniRule"/>
</dbReference>
<dbReference type="GO" id="GO:0005524">
    <property type="term" value="F:ATP binding"/>
    <property type="evidence" value="ECO:0007669"/>
    <property type="project" value="UniProtKB-KW"/>
</dbReference>
<sequence length="378" mass="40860">MRKLGDTDVLNKTIALRVDLNVPVKDGKVLDDTRILAAIPTLKYLQKQNSKTVLISHFGRPQAGVIESKFSLLPVAQRLGEILNKEIPLFASLDDVNFHKDISMIENIRFLPGELNNNLELSRTLSNLADVYVFDAFGTSHRSHASTYGAIHAAHSSCSGFLLEDEISALKKATESMNSPTLSIVGGSKVSSKLEVIKNLLQISDEVLTGGGITNTFLKAQGNNIGISLCEDSMLSEAKELFESDKILLPDEVVVGKGIDSSESRICKIDSVQDDEMILDQVLSSSIAKKISLAKKIIWNGPVGVFEKDLFSRGTHDLANAIASSKAYSLAGGGETLLAIKMFIDKSNVSYCSTGGGAFLEFMEGKELPSLSALGFKF</sequence>
<feature type="binding site" evidence="11 12">
    <location>
        <begin position="57"/>
        <end position="60"/>
    </location>
    <ligand>
        <name>substrate</name>
    </ligand>
</feature>
<dbReference type="EC" id="2.7.2.3" evidence="5 11"/>
<evidence type="ECO:0000256" key="9">
    <source>
        <dbReference type="ARBA" id="ARBA00022840"/>
    </source>
</evidence>
<feature type="binding site" evidence="11">
    <location>
        <position position="34"/>
    </location>
    <ligand>
        <name>substrate</name>
    </ligand>
</feature>
<evidence type="ECO:0000256" key="14">
    <source>
        <dbReference type="RuleBase" id="RU000532"/>
    </source>
</evidence>
<dbReference type="InterPro" id="IPR036043">
    <property type="entry name" value="Phosphoglycerate_kinase_sf"/>
</dbReference>
<evidence type="ECO:0000256" key="11">
    <source>
        <dbReference type="HAMAP-Rule" id="MF_00145"/>
    </source>
</evidence>
<feature type="binding site" evidence="11">
    <location>
        <position position="142"/>
    </location>
    <ligand>
        <name>substrate</name>
    </ligand>
</feature>
<evidence type="ECO:0000256" key="1">
    <source>
        <dbReference type="ARBA" id="ARBA00000642"/>
    </source>
</evidence>
<dbReference type="GO" id="GO:0006096">
    <property type="term" value="P:glycolytic process"/>
    <property type="evidence" value="ECO:0007669"/>
    <property type="project" value="UniProtKB-UniRule"/>
</dbReference>
<dbReference type="Pfam" id="PF00162">
    <property type="entry name" value="PGK"/>
    <property type="match status" value="1"/>
</dbReference>
<evidence type="ECO:0000256" key="3">
    <source>
        <dbReference type="ARBA" id="ARBA00008982"/>
    </source>
</evidence>